<dbReference type="EMBL" id="MT142757">
    <property type="protein sequence ID" value="QJA88147.1"/>
    <property type="molecule type" value="Genomic_DNA"/>
</dbReference>
<dbReference type="SUPFAM" id="SSF50494">
    <property type="entry name" value="Trypsin-like serine proteases"/>
    <property type="match status" value="1"/>
</dbReference>
<dbReference type="InterPro" id="IPR009003">
    <property type="entry name" value="Peptidase_S1_PA"/>
</dbReference>
<dbReference type="EMBL" id="MT141854">
    <property type="protein sequence ID" value="QJA71197.1"/>
    <property type="molecule type" value="Genomic_DNA"/>
</dbReference>
<dbReference type="Gene3D" id="2.40.10.10">
    <property type="entry name" value="Trypsin-like serine proteases"/>
    <property type="match status" value="2"/>
</dbReference>
<dbReference type="AlphaFoldDB" id="A0A6M3JQW5"/>
<accession>A0A6M3JQW5</accession>
<dbReference type="InterPro" id="IPR043504">
    <property type="entry name" value="Peptidase_S1_PA_chymotrypsin"/>
</dbReference>
<sequence>MSGKQLSREMLLPNVRVAAQKAGGSGTVIYSQQQEDGGDYSTYVLTNHHVIANNIDIKQKWSTLLKRDTKMDFLTSCDVHFFKYQYQSRAVGVTAIDADIVAYDPDQDLALLRLRDSDPAPAVAKMYPKGDETQLRLGMEVIAIGAGMGEPPVLTTGRLSQFAREIDNKEFWLSTAPTIFGNSGGALYLEDTEQLIGVPARIAVAMLGFGADAITHLSFAIPITRVYEFLDDQLFRFIYDSQFTERGEAEERDSKRKEEELKIAHKEILGAGSEEG</sequence>
<name>A0A6M3JQW5_9ZZZZ</name>
<proteinExistence type="predicted"/>
<reference evidence="1" key="1">
    <citation type="submission" date="2020-03" db="EMBL/GenBank/DDBJ databases">
        <title>The deep terrestrial virosphere.</title>
        <authorList>
            <person name="Holmfeldt K."/>
            <person name="Nilsson E."/>
            <person name="Simone D."/>
            <person name="Lopez-Fernandez M."/>
            <person name="Wu X."/>
            <person name="de Brujin I."/>
            <person name="Lundin D."/>
            <person name="Andersson A."/>
            <person name="Bertilsson S."/>
            <person name="Dopson M."/>
        </authorList>
    </citation>
    <scope>NUCLEOTIDE SEQUENCE</scope>
    <source>
        <strain evidence="1">MM415A03338</strain>
        <strain evidence="2">MM415B02822</strain>
    </source>
</reference>
<dbReference type="PANTHER" id="PTHR43019">
    <property type="entry name" value="SERINE ENDOPROTEASE DEGS"/>
    <property type="match status" value="1"/>
</dbReference>
<protein>
    <submittedName>
        <fullName evidence="1">Putative trypsin-like peptidase domain containing protein</fullName>
    </submittedName>
</protein>
<dbReference type="PANTHER" id="PTHR43019:SF23">
    <property type="entry name" value="PROTEASE DO-LIKE 5, CHLOROPLASTIC"/>
    <property type="match status" value="1"/>
</dbReference>
<evidence type="ECO:0000313" key="2">
    <source>
        <dbReference type="EMBL" id="QJA88147.1"/>
    </source>
</evidence>
<dbReference type="Pfam" id="PF13365">
    <property type="entry name" value="Trypsin_2"/>
    <property type="match status" value="1"/>
</dbReference>
<evidence type="ECO:0000313" key="1">
    <source>
        <dbReference type="EMBL" id="QJA71197.1"/>
    </source>
</evidence>
<organism evidence="1">
    <name type="scientific">viral metagenome</name>
    <dbReference type="NCBI Taxonomy" id="1070528"/>
    <lineage>
        <taxon>unclassified sequences</taxon>
        <taxon>metagenomes</taxon>
        <taxon>organismal metagenomes</taxon>
    </lineage>
</organism>
<gene>
    <name evidence="1" type="ORF">MM415A03338_0003</name>
    <name evidence="2" type="ORF">MM415B02822_0009</name>
</gene>